<dbReference type="Proteomes" id="UP000559962">
    <property type="component" value="Unassembled WGS sequence"/>
</dbReference>
<dbReference type="NCBIfam" id="TIGR00180">
    <property type="entry name" value="parB_part"/>
    <property type="match status" value="1"/>
</dbReference>
<evidence type="ECO:0000256" key="1">
    <source>
        <dbReference type="ARBA" id="ARBA00006295"/>
    </source>
</evidence>
<dbReference type="PANTHER" id="PTHR33375:SF1">
    <property type="entry name" value="CHROMOSOME-PARTITIONING PROTEIN PARB-RELATED"/>
    <property type="match status" value="1"/>
</dbReference>
<keyword evidence="3" id="KW-0238">DNA-binding</keyword>
<dbReference type="CDD" id="cd16393">
    <property type="entry name" value="SPO0J_N"/>
    <property type="match status" value="1"/>
</dbReference>
<accession>A0A847J2T1</accession>
<dbReference type="InterPro" id="IPR050336">
    <property type="entry name" value="Chromosome_partition/occlusion"/>
</dbReference>
<dbReference type="GO" id="GO:0045881">
    <property type="term" value="P:positive regulation of sporulation resulting in formation of a cellular spore"/>
    <property type="evidence" value="ECO:0007669"/>
    <property type="project" value="TreeGrafter"/>
</dbReference>
<dbReference type="GO" id="GO:0003677">
    <property type="term" value="F:DNA binding"/>
    <property type="evidence" value="ECO:0007669"/>
    <property type="project" value="UniProtKB-KW"/>
</dbReference>
<dbReference type="EMBL" id="JAAYVO010000085">
    <property type="protein sequence ID" value="NLH35657.1"/>
    <property type="molecule type" value="Genomic_DNA"/>
</dbReference>
<protein>
    <submittedName>
        <fullName evidence="5">ParB/RepB/Spo0J family partition protein</fullName>
    </submittedName>
</protein>
<dbReference type="InterPro" id="IPR003115">
    <property type="entry name" value="ParB_N"/>
</dbReference>
<dbReference type="Gene3D" id="1.10.10.2830">
    <property type="match status" value="1"/>
</dbReference>
<dbReference type="GO" id="GO:0005694">
    <property type="term" value="C:chromosome"/>
    <property type="evidence" value="ECO:0007669"/>
    <property type="project" value="TreeGrafter"/>
</dbReference>
<dbReference type="FunFam" id="3.90.1530.30:FF:000001">
    <property type="entry name" value="Chromosome partitioning protein ParB"/>
    <property type="match status" value="1"/>
</dbReference>
<dbReference type="Pfam" id="PF17762">
    <property type="entry name" value="HTH_ParB"/>
    <property type="match status" value="1"/>
</dbReference>
<evidence type="ECO:0000256" key="2">
    <source>
        <dbReference type="ARBA" id="ARBA00022829"/>
    </source>
</evidence>
<evidence type="ECO:0000313" key="6">
    <source>
        <dbReference type="Proteomes" id="UP000559962"/>
    </source>
</evidence>
<dbReference type="SMART" id="SM00470">
    <property type="entry name" value="ParB"/>
    <property type="match status" value="1"/>
</dbReference>
<dbReference type="SUPFAM" id="SSF109709">
    <property type="entry name" value="KorB DNA-binding domain-like"/>
    <property type="match status" value="1"/>
</dbReference>
<keyword evidence="2" id="KW-0159">Chromosome partition</keyword>
<dbReference type="InterPro" id="IPR004437">
    <property type="entry name" value="ParB/RepB/Spo0J"/>
</dbReference>
<evidence type="ECO:0000313" key="5">
    <source>
        <dbReference type="EMBL" id="NLH35657.1"/>
    </source>
</evidence>
<comment type="caution">
    <text evidence="5">The sequence shown here is derived from an EMBL/GenBank/DDBJ whole genome shotgun (WGS) entry which is preliminary data.</text>
</comment>
<dbReference type="InterPro" id="IPR041468">
    <property type="entry name" value="HTH_ParB/Spo0J"/>
</dbReference>
<dbReference type="PANTHER" id="PTHR33375">
    <property type="entry name" value="CHROMOSOME-PARTITIONING PROTEIN PARB-RELATED"/>
    <property type="match status" value="1"/>
</dbReference>
<organism evidence="5 6">
    <name type="scientific">Pseudolactococcus chungangensis</name>
    <dbReference type="NCBI Taxonomy" id="451457"/>
    <lineage>
        <taxon>Bacteria</taxon>
        <taxon>Bacillati</taxon>
        <taxon>Bacillota</taxon>
        <taxon>Bacilli</taxon>
        <taxon>Lactobacillales</taxon>
        <taxon>Streptococcaceae</taxon>
        <taxon>Pseudolactococcus</taxon>
    </lineage>
</organism>
<dbReference type="Gene3D" id="3.90.1530.30">
    <property type="match status" value="1"/>
</dbReference>
<dbReference type="SUPFAM" id="SSF110849">
    <property type="entry name" value="ParB/Sulfiredoxin"/>
    <property type="match status" value="1"/>
</dbReference>
<gene>
    <name evidence="5" type="ORF">GX453_06505</name>
</gene>
<name>A0A847J2T1_9LACT</name>
<feature type="domain" description="ParB-like N-terminal" evidence="4">
    <location>
        <begin position="45"/>
        <end position="139"/>
    </location>
</feature>
<evidence type="ECO:0000256" key="3">
    <source>
        <dbReference type="ARBA" id="ARBA00023125"/>
    </source>
</evidence>
<reference evidence="5 6" key="1">
    <citation type="journal article" date="2020" name="Biotechnol. Biofuels">
        <title>New insights from the biogas microbiome by comprehensive genome-resolved metagenomics of nearly 1600 species originating from multiple anaerobic digesters.</title>
        <authorList>
            <person name="Campanaro S."/>
            <person name="Treu L."/>
            <person name="Rodriguez-R L.M."/>
            <person name="Kovalovszki A."/>
            <person name="Ziels R.M."/>
            <person name="Maus I."/>
            <person name="Zhu X."/>
            <person name="Kougias P.G."/>
            <person name="Basile A."/>
            <person name="Luo G."/>
            <person name="Schluter A."/>
            <person name="Konstantinidis K.T."/>
            <person name="Angelidaki I."/>
        </authorList>
    </citation>
    <scope>NUCLEOTIDE SEQUENCE [LARGE SCALE GENOMIC DNA]</scope>
    <source>
        <strain evidence="5">AS27yjCOA_61</strain>
    </source>
</reference>
<dbReference type="GO" id="GO:0007059">
    <property type="term" value="P:chromosome segregation"/>
    <property type="evidence" value="ECO:0007669"/>
    <property type="project" value="UniProtKB-KW"/>
</dbReference>
<dbReference type="InterPro" id="IPR036086">
    <property type="entry name" value="ParB/Sulfiredoxin_sf"/>
</dbReference>
<dbReference type="AlphaFoldDB" id="A0A847J2T1"/>
<evidence type="ECO:0000259" key="4">
    <source>
        <dbReference type="SMART" id="SM00470"/>
    </source>
</evidence>
<comment type="similarity">
    <text evidence="1">Belongs to the ParB family.</text>
</comment>
<sequence>MSKKTKLLDQVKESVESNKLAFEATKDQEASRLEVEGTKRLRNAKIIPIERIKPDPDQPRKTIDQVRLQELASSIKEHGVLQPISVEFVEDAKGGFYKIISGERRYQASLSIGLTEMPCIVQSDINASKRYAQQLIENLQREDLSPIDKASALLEYKERLGPESTWADVEKTVSISERRRQQFMALLNLPESLQKEIVATGRRPSQNQITEKHARALLLLNPFPEKQLDLFNLIKDSKESITGDEAIAKAKEIKGKKALHHFAVSYKNERELLEKLQEKVKELKALLAKK</sequence>
<dbReference type="Pfam" id="PF02195">
    <property type="entry name" value="ParB_N"/>
    <property type="match status" value="1"/>
</dbReference>
<proteinExistence type="inferred from homology"/>